<sequence>MLYCSRCGQALPPGWRFCPECQPDPVPGNTRREAHLYLLLGNFSFAHQRPQLAALFYHAALEVDPANWEACFNLGCQAWQQGDVDRALAFWEASLKLNPDNYLAHFNLGTYFLYNRNLSAARYHLTRVRRIKPGYLAGRINLATVYLLLGLFEASRREYAFVLERDPDHKGARRGLALVNKVAVARR</sequence>
<dbReference type="RefSeq" id="WP_062282866.1">
    <property type="nucleotide sequence ID" value="NZ_LTBC01000003.1"/>
</dbReference>
<dbReference type="GO" id="GO:0019894">
    <property type="term" value="F:kinesin binding"/>
    <property type="evidence" value="ECO:0007669"/>
    <property type="project" value="TreeGrafter"/>
</dbReference>
<dbReference type="InterPro" id="IPR026870">
    <property type="entry name" value="Zinc_ribbon_dom"/>
</dbReference>
<dbReference type="PATRIC" id="fig|1122241.3.peg.1305"/>
<dbReference type="InterPro" id="IPR019734">
    <property type="entry name" value="TPR_rpt"/>
</dbReference>
<keyword evidence="4" id="KW-1185">Reference proteome</keyword>
<reference evidence="3 4" key="1">
    <citation type="submission" date="2016-02" db="EMBL/GenBank/DDBJ databases">
        <title>Genome sequence of Moorella mulderi DSM 14980.</title>
        <authorList>
            <person name="Poehlein A."/>
            <person name="Daniel R."/>
        </authorList>
    </citation>
    <scope>NUCLEOTIDE SEQUENCE [LARGE SCALE GENOMIC DNA]</scope>
    <source>
        <strain evidence="3 4">DSM 14980</strain>
    </source>
</reference>
<dbReference type="EMBL" id="LTBC01000003">
    <property type="protein sequence ID" value="KYH32641.1"/>
    <property type="molecule type" value="Genomic_DNA"/>
</dbReference>
<feature type="repeat" description="TPR" evidence="1">
    <location>
        <begin position="34"/>
        <end position="67"/>
    </location>
</feature>
<dbReference type="OrthoDB" id="1723188at2"/>
<evidence type="ECO:0000313" key="4">
    <source>
        <dbReference type="Proteomes" id="UP000075670"/>
    </source>
</evidence>
<dbReference type="SUPFAM" id="SSF48452">
    <property type="entry name" value="TPR-like"/>
    <property type="match status" value="1"/>
</dbReference>
<keyword evidence="1" id="KW-0802">TPR repeat</keyword>
<proteinExistence type="predicted"/>
<dbReference type="PANTHER" id="PTHR44117">
    <property type="entry name" value="INTRAFLAGELLAR TRANSPORT PROTEIN 88 HOMOLOG"/>
    <property type="match status" value="1"/>
</dbReference>
<name>A0A151AYC9_9FIRM</name>
<evidence type="ECO:0000259" key="2">
    <source>
        <dbReference type="Pfam" id="PF13240"/>
    </source>
</evidence>
<dbReference type="Pfam" id="PF13240">
    <property type="entry name" value="Zn_Ribbon_1"/>
    <property type="match status" value="1"/>
</dbReference>
<evidence type="ECO:0000313" key="3">
    <source>
        <dbReference type="EMBL" id="KYH32641.1"/>
    </source>
</evidence>
<protein>
    <submittedName>
        <fullName evidence="3">Tetratricopeptide repeat protein</fullName>
    </submittedName>
</protein>
<dbReference type="PROSITE" id="PS50005">
    <property type="entry name" value="TPR"/>
    <property type="match status" value="2"/>
</dbReference>
<accession>A0A151AYC9</accession>
<dbReference type="Pfam" id="PF13432">
    <property type="entry name" value="TPR_16"/>
    <property type="match status" value="2"/>
</dbReference>
<evidence type="ECO:0000256" key="1">
    <source>
        <dbReference type="PROSITE-ProRule" id="PRU00339"/>
    </source>
</evidence>
<comment type="caution">
    <text evidence="3">The sequence shown here is derived from an EMBL/GenBank/DDBJ whole genome shotgun (WGS) entry which is preliminary data.</text>
</comment>
<dbReference type="AlphaFoldDB" id="A0A151AYC9"/>
<dbReference type="Gene3D" id="1.25.40.10">
    <property type="entry name" value="Tetratricopeptide repeat domain"/>
    <property type="match status" value="1"/>
</dbReference>
<dbReference type="GO" id="GO:0005814">
    <property type="term" value="C:centriole"/>
    <property type="evidence" value="ECO:0007669"/>
    <property type="project" value="TreeGrafter"/>
</dbReference>
<dbReference type="InterPro" id="IPR011990">
    <property type="entry name" value="TPR-like_helical_dom_sf"/>
</dbReference>
<feature type="repeat" description="TPR" evidence="1">
    <location>
        <begin position="68"/>
        <end position="101"/>
    </location>
</feature>
<feature type="domain" description="Zinc-ribbon" evidence="2">
    <location>
        <begin position="3"/>
        <end position="21"/>
    </location>
</feature>
<gene>
    <name evidence="3" type="ORF">MOMUL_12430</name>
</gene>
<dbReference type="PANTHER" id="PTHR44117:SF1">
    <property type="entry name" value="INTRAFLAGELLAR TRANSPORT PROTEIN 88 HOMOLOG"/>
    <property type="match status" value="1"/>
</dbReference>
<dbReference type="SMART" id="SM00028">
    <property type="entry name" value="TPR"/>
    <property type="match status" value="4"/>
</dbReference>
<organism evidence="3 4">
    <name type="scientific">Moorella mulderi DSM 14980</name>
    <dbReference type="NCBI Taxonomy" id="1122241"/>
    <lineage>
        <taxon>Bacteria</taxon>
        <taxon>Bacillati</taxon>
        <taxon>Bacillota</taxon>
        <taxon>Clostridia</taxon>
        <taxon>Neomoorellales</taxon>
        <taxon>Neomoorellaceae</taxon>
        <taxon>Neomoorella</taxon>
    </lineage>
</organism>
<dbReference type="Proteomes" id="UP000075670">
    <property type="component" value="Unassembled WGS sequence"/>
</dbReference>